<dbReference type="STRING" id="29920.A0A329S8M6"/>
<keyword evidence="1" id="KW-0540">Nuclease</keyword>
<organism evidence="10 11">
    <name type="scientific">Phytophthora cactorum</name>
    <dbReference type="NCBI Taxonomy" id="29920"/>
    <lineage>
        <taxon>Eukaryota</taxon>
        <taxon>Sar</taxon>
        <taxon>Stramenopiles</taxon>
        <taxon>Oomycota</taxon>
        <taxon>Peronosporomycetes</taxon>
        <taxon>Peronosporales</taxon>
        <taxon>Peronosporaceae</taxon>
        <taxon>Phytophthora</taxon>
    </lineage>
</organism>
<evidence type="ECO:0000313" key="10">
    <source>
        <dbReference type="EMBL" id="RAW33253.1"/>
    </source>
</evidence>
<keyword evidence="8" id="KW-0808">Transferase</keyword>
<dbReference type="GO" id="GO:0006310">
    <property type="term" value="P:DNA recombination"/>
    <property type="evidence" value="ECO:0007669"/>
    <property type="project" value="UniProtKB-KW"/>
</dbReference>
<keyword evidence="9" id="KW-0233">DNA recombination</keyword>
<dbReference type="PANTHER" id="PTHR42648:SF11">
    <property type="entry name" value="TRANSPOSON TY4-P GAG-POL POLYPROTEIN"/>
    <property type="match status" value="1"/>
</dbReference>
<dbReference type="GO" id="GO:0003887">
    <property type="term" value="F:DNA-directed DNA polymerase activity"/>
    <property type="evidence" value="ECO:0007669"/>
    <property type="project" value="UniProtKB-KW"/>
</dbReference>
<keyword evidence="5" id="KW-0460">Magnesium</keyword>
<dbReference type="InterPro" id="IPR012337">
    <property type="entry name" value="RNaseH-like_sf"/>
</dbReference>
<evidence type="ECO:0000256" key="2">
    <source>
        <dbReference type="ARBA" id="ARBA00022723"/>
    </source>
</evidence>
<evidence type="ECO:0000256" key="4">
    <source>
        <dbReference type="ARBA" id="ARBA00022801"/>
    </source>
</evidence>
<evidence type="ECO:0000256" key="6">
    <source>
        <dbReference type="ARBA" id="ARBA00022908"/>
    </source>
</evidence>
<evidence type="ECO:0000256" key="1">
    <source>
        <dbReference type="ARBA" id="ARBA00022722"/>
    </source>
</evidence>
<dbReference type="GO" id="GO:0003676">
    <property type="term" value="F:nucleic acid binding"/>
    <property type="evidence" value="ECO:0007669"/>
    <property type="project" value="InterPro"/>
</dbReference>
<proteinExistence type="predicted"/>
<reference evidence="10 11" key="1">
    <citation type="submission" date="2018-01" db="EMBL/GenBank/DDBJ databases">
        <title>Draft genome of the strawberry crown rot pathogen Phytophthora cactorum.</title>
        <authorList>
            <person name="Armitage A.D."/>
            <person name="Lysoe E."/>
            <person name="Nellist C.F."/>
            <person name="Harrison R.J."/>
            <person name="Brurberg M.B."/>
        </authorList>
    </citation>
    <scope>NUCLEOTIDE SEQUENCE [LARGE SCALE GENOMIC DNA]</scope>
    <source>
        <strain evidence="10 11">10300</strain>
    </source>
</reference>
<keyword evidence="8" id="KW-0548">Nucleotidyltransferase</keyword>
<dbReference type="InterPro" id="IPR039537">
    <property type="entry name" value="Retrotran_Ty1/copia-like"/>
</dbReference>
<dbReference type="OrthoDB" id="118622at2759"/>
<evidence type="ECO:0000256" key="9">
    <source>
        <dbReference type="ARBA" id="ARBA00023172"/>
    </source>
</evidence>
<dbReference type="SUPFAM" id="SSF53098">
    <property type="entry name" value="Ribonuclease H-like"/>
    <property type="match status" value="1"/>
</dbReference>
<evidence type="ECO:0008006" key="12">
    <source>
        <dbReference type="Google" id="ProtNLM"/>
    </source>
</evidence>
<dbReference type="GO" id="GO:0004519">
    <property type="term" value="F:endonuclease activity"/>
    <property type="evidence" value="ECO:0007669"/>
    <property type="project" value="UniProtKB-KW"/>
</dbReference>
<keyword evidence="11" id="KW-1185">Reference proteome</keyword>
<name>A0A329S8M6_9STRA</name>
<dbReference type="EMBL" id="MJFZ01000244">
    <property type="protein sequence ID" value="RAW33253.1"/>
    <property type="molecule type" value="Genomic_DNA"/>
</dbReference>
<keyword evidence="4" id="KW-0378">Hydrolase</keyword>
<evidence type="ECO:0000256" key="8">
    <source>
        <dbReference type="ARBA" id="ARBA00022932"/>
    </source>
</evidence>
<evidence type="ECO:0000313" key="11">
    <source>
        <dbReference type="Proteomes" id="UP000251314"/>
    </source>
</evidence>
<sequence>MSTKDDGLCAGCIKGKHSVTSFSKSTKKMKTTQVLELVHSALMGPIKTLSNGGSKNVLLFVYDFSRYIVGFFLKKKSKVVSCFSKSRVLVENQLGQHIRTIRTDSDAEYVDKVYV</sequence>
<keyword evidence="8" id="KW-0239">DNA-directed DNA polymerase</keyword>
<dbReference type="GO" id="GO:0015074">
    <property type="term" value="P:DNA integration"/>
    <property type="evidence" value="ECO:0007669"/>
    <property type="project" value="UniProtKB-KW"/>
</dbReference>
<comment type="caution">
    <text evidence="10">The sequence shown here is derived from an EMBL/GenBank/DDBJ whole genome shotgun (WGS) entry which is preliminary data.</text>
</comment>
<keyword evidence="6" id="KW-0229">DNA integration</keyword>
<dbReference type="Proteomes" id="UP000251314">
    <property type="component" value="Unassembled WGS sequence"/>
</dbReference>
<evidence type="ECO:0000256" key="7">
    <source>
        <dbReference type="ARBA" id="ARBA00022918"/>
    </source>
</evidence>
<dbReference type="AlphaFoldDB" id="A0A329S8M6"/>
<dbReference type="PANTHER" id="PTHR42648">
    <property type="entry name" value="TRANSPOSASE, PUTATIVE-RELATED"/>
    <property type="match status" value="1"/>
</dbReference>
<keyword evidence="3" id="KW-0255">Endonuclease</keyword>
<dbReference type="GO" id="GO:0046872">
    <property type="term" value="F:metal ion binding"/>
    <property type="evidence" value="ECO:0007669"/>
    <property type="project" value="UniProtKB-KW"/>
</dbReference>
<dbReference type="InterPro" id="IPR036397">
    <property type="entry name" value="RNaseH_sf"/>
</dbReference>
<dbReference type="GO" id="GO:0003964">
    <property type="term" value="F:RNA-directed DNA polymerase activity"/>
    <property type="evidence" value="ECO:0007669"/>
    <property type="project" value="UniProtKB-KW"/>
</dbReference>
<keyword evidence="7" id="KW-0695">RNA-directed DNA polymerase</keyword>
<dbReference type="VEuPathDB" id="FungiDB:PC110_g10425"/>
<dbReference type="GO" id="GO:0016787">
    <property type="term" value="F:hydrolase activity"/>
    <property type="evidence" value="ECO:0007669"/>
    <property type="project" value="UniProtKB-KW"/>
</dbReference>
<keyword evidence="2" id="KW-0479">Metal-binding</keyword>
<gene>
    <name evidence="10" type="ORF">PC110_g10425</name>
</gene>
<evidence type="ECO:0000256" key="3">
    <source>
        <dbReference type="ARBA" id="ARBA00022759"/>
    </source>
</evidence>
<evidence type="ECO:0000256" key="5">
    <source>
        <dbReference type="ARBA" id="ARBA00022842"/>
    </source>
</evidence>
<accession>A0A329S8M6</accession>
<dbReference type="Gene3D" id="3.30.420.10">
    <property type="entry name" value="Ribonuclease H-like superfamily/Ribonuclease H"/>
    <property type="match status" value="1"/>
</dbReference>
<protein>
    <recommendedName>
        <fullName evidence="12">Integrase catalytic domain-containing protein</fullName>
    </recommendedName>
</protein>